<feature type="transmembrane region" description="Helical" evidence="1">
    <location>
        <begin position="12"/>
        <end position="29"/>
    </location>
</feature>
<feature type="transmembrane region" description="Helical" evidence="1">
    <location>
        <begin position="99"/>
        <end position="118"/>
    </location>
</feature>
<evidence type="ECO:0008006" key="4">
    <source>
        <dbReference type="Google" id="ProtNLM"/>
    </source>
</evidence>
<dbReference type="Proteomes" id="UP000283360">
    <property type="component" value="Unassembled WGS sequence"/>
</dbReference>
<feature type="transmembrane region" description="Helical" evidence="1">
    <location>
        <begin position="199"/>
        <end position="214"/>
    </location>
</feature>
<feature type="transmembrane region" description="Helical" evidence="1">
    <location>
        <begin position="373"/>
        <end position="391"/>
    </location>
</feature>
<evidence type="ECO:0000313" key="2">
    <source>
        <dbReference type="EMBL" id="RGT91990.1"/>
    </source>
</evidence>
<feature type="transmembrane region" description="Helical" evidence="1">
    <location>
        <begin position="35"/>
        <end position="52"/>
    </location>
</feature>
<keyword evidence="3" id="KW-1185">Reference proteome</keyword>
<proteinExistence type="predicted"/>
<accession>A0A412QLZ6</accession>
<feature type="transmembrane region" description="Helical" evidence="1">
    <location>
        <begin position="397"/>
        <end position="414"/>
    </location>
</feature>
<feature type="transmembrane region" description="Helical" evidence="1">
    <location>
        <begin position="220"/>
        <end position="236"/>
    </location>
</feature>
<organism evidence="2 3">
    <name type="scientific">Coprococcus comes</name>
    <dbReference type="NCBI Taxonomy" id="410072"/>
    <lineage>
        <taxon>Bacteria</taxon>
        <taxon>Bacillati</taxon>
        <taxon>Bacillota</taxon>
        <taxon>Clostridia</taxon>
        <taxon>Lachnospirales</taxon>
        <taxon>Lachnospiraceae</taxon>
        <taxon>Coprococcus</taxon>
    </lineage>
</organism>
<feature type="transmembrane region" description="Helical" evidence="1">
    <location>
        <begin position="248"/>
        <end position="270"/>
    </location>
</feature>
<keyword evidence="1" id="KW-1133">Transmembrane helix</keyword>
<dbReference type="AlphaFoldDB" id="A0A412QLZ6"/>
<dbReference type="RefSeq" id="WP_117834507.1">
    <property type="nucleotide sequence ID" value="NZ_QRXJ01000003.1"/>
</dbReference>
<protein>
    <recommendedName>
        <fullName evidence="4">Lipid A core-O-antigen ligase and related enzymes</fullName>
    </recommendedName>
</protein>
<feature type="transmembrane region" description="Helical" evidence="1">
    <location>
        <begin position="73"/>
        <end position="93"/>
    </location>
</feature>
<feature type="transmembrane region" description="Helical" evidence="1">
    <location>
        <begin position="172"/>
        <end position="192"/>
    </location>
</feature>
<evidence type="ECO:0000313" key="3">
    <source>
        <dbReference type="Proteomes" id="UP000283360"/>
    </source>
</evidence>
<feature type="transmembrane region" description="Helical" evidence="1">
    <location>
        <begin position="130"/>
        <end position="149"/>
    </location>
</feature>
<keyword evidence="1" id="KW-0472">Membrane</keyword>
<sequence>MRVIRVSKLFKIIIYFLTLYILGFDKIIALPGSTFIYDIIIVLLGVGLALYVNQKCLSNQYLRSQCKELSSYLRLYFIIIVIAMIYSMIAYGYSLTQLLIISRKYFFVLYAYPIVYIFSMDDDMFKFINGIYWISMVLLAIKTVTWYLYNFKGMTIFSGLLLQYSEGWTRNGLVRLDAGALFGITLCLTLYYCMVKKQLFYWIMLAFIYFYLIFVTQFRFQIIVSIVITVYCYYYASNSSKKKAIRLMIISLAIIIFIFSGGLDYLLGLFSLNGVEKGSTEARLLTIEHYWSLIKRKNAILGVGFLSSYTSKAFDILRRSDTDRFWLEDLGILGGFFTFGVMALALYGKLFYASIKKVIDPCSDRMTNYESCIFVKSIVLYMIISCVLLNIFDAQRIWGVPFYLSIIFFSENASEKIVTKKSTRHIRIKL</sequence>
<keyword evidence="1" id="KW-0812">Transmembrane</keyword>
<comment type="caution">
    <text evidence="2">The sequence shown here is derived from an EMBL/GenBank/DDBJ whole genome shotgun (WGS) entry which is preliminary data.</text>
</comment>
<dbReference type="EMBL" id="QRXJ01000003">
    <property type="protein sequence ID" value="RGT91990.1"/>
    <property type="molecule type" value="Genomic_DNA"/>
</dbReference>
<feature type="transmembrane region" description="Helical" evidence="1">
    <location>
        <begin position="330"/>
        <end position="352"/>
    </location>
</feature>
<reference evidence="2 3" key="1">
    <citation type="submission" date="2018-08" db="EMBL/GenBank/DDBJ databases">
        <title>A genome reference for cultivated species of the human gut microbiota.</title>
        <authorList>
            <person name="Zou Y."/>
            <person name="Xue W."/>
            <person name="Luo G."/>
        </authorList>
    </citation>
    <scope>NUCLEOTIDE SEQUENCE [LARGE SCALE GENOMIC DNA]</scope>
    <source>
        <strain evidence="2 3">AF18-12LB</strain>
    </source>
</reference>
<evidence type="ECO:0000256" key="1">
    <source>
        <dbReference type="SAM" id="Phobius"/>
    </source>
</evidence>
<gene>
    <name evidence="2" type="ORF">DWX03_03045</name>
</gene>
<name>A0A412QLZ6_9FIRM</name>